<organism evidence="1">
    <name type="scientific">uncultured Caudovirales phage</name>
    <dbReference type="NCBI Taxonomy" id="2100421"/>
    <lineage>
        <taxon>Viruses</taxon>
        <taxon>Duplodnaviria</taxon>
        <taxon>Heunggongvirae</taxon>
        <taxon>Uroviricota</taxon>
        <taxon>Caudoviricetes</taxon>
        <taxon>Peduoviridae</taxon>
        <taxon>Maltschvirus</taxon>
        <taxon>Maltschvirus maltsch</taxon>
    </lineage>
</organism>
<protein>
    <submittedName>
        <fullName evidence="1">Uncharacterized protein</fullName>
    </submittedName>
</protein>
<proteinExistence type="predicted"/>
<reference evidence="1" key="1">
    <citation type="submission" date="2020-04" db="EMBL/GenBank/DDBJ databases">
        <authorList>
            <person name="Chiriac C."/>
            <person name="Salcher M."/>
            <person name="Ghai R."/>
            <person name="Kavagutti S V."/>
        </authorList>
    </citation>
    <scope>NUCLEOTIDE SEQUENCE</scope>
</reference>
<dbReference type="EMBL" id="LR796257">
    <property type="protein sequence ID" value="CAB4132004.1"/>
    <property type="molecule type" value="Genomic_DNA"/>
</dbReference>
<name>A0A6J5LBW8_9CAUD</name>
<gene>
    <name evidence="1" type="ORF">UFOVP136_5</name>
</gene>
<sequence length="72" mass="8708">MTAYKKRQKMIIFKIFSDYNDIQQNINLFETEYIEIICEKPNVTLRMTAEAFLESWCVCGKCFEFFELKSQF</sequence>
<evidence type="ECO:0000313" key="1">
    <source>
        <dbReference type="EMBL" id="CAB4132004.1"/>
    </source>
</evidence>
<accession>A0A6J5LBW8</accession>